<comment type="caution">
    <text evidence="3">The sequence shown here is derived from an EMBL/GenBank/DDBJ whole genome shotgun (WGS) entry which is preliminary data.</text>
</comment>
<dbReference type="OrthoDB" id="9929404at2"/>
<reference evidence="3 4" key="2">
    <citation type="submission" date="2016-08" db="EMBL/GenBank/DDBJ databases">
        <title>Orenia metallireducens sp. nov. strain Z6, a Novel Metal-reducing Firmicute from the Deep Subsurface.</title>
        <authorList>
            <person name="Maxim B.I."/>
            <person name="Kenneth K."/>
            <person name="Flynn T.M."/>
            <person name="Oloughlin E.J."/>
            <person name="Locke R.A."/>
            <person name="Weber J.R."/>
            <person name="Egan S.M."/>
            <person name="Mackie R.I."/>
            <person name="Cann I.K."/>
        </authorList>
    </citation>
    <scope>NUCLEOTIDE SEQUENCE [LARGE SCALE GENOMIC DNA]</scope>
    <source>
        <strain evidence="3 4">Z6</strain>
    </source>
</reference>
<feature type="domain" description="Magnesium transporter MgtE intracellular" evidence="2">
    <location>
        <begin position="124"/>
        <end position="180"/>
    </location>
</feature>
<dbReference type="SUPFAM" id="SSF90257">
    <property type="entry name" value="Myosin rod fragments"/>
    <property type="match status" value="1"/>
</dbReference>
<protein>
    <recommendedName>
        <fullName evidence="2">Magnesium transporter MgtE intracellular domain-containing protein</fullName>
    </recommendedName>
</protein>
<sequence>MKKVLLGILILLILAGATLFLLDYFKVFTFEDIKEKVLAEAKSIPVIADYMVTKDQNKELEGKLKELQDELFKVEEQNQSLLEELKARDNKVLEQEDTIINLQADIKKVTEDTRDYKAKVKRLADVYAEMEAVKSADILPKLDTKLVIDILNKMDEEIVAEILSEMDTAIAVEISNQLSY</sequence>
<evidence type="ECO:0000256" key="1">
    <source>
        <dbReference type="SAM" id="Coils"/>
    </source>
</evidence>
<dbReference type="SUPFAM" id="SSF158791">
    <property type="entry name" value="MgtE N-terminal domain-like"/>
    <property type="match status" value="1"/>
</dbReference>
<reference evidence="4" key="1">
    <citation type="submission" date="2016-07" db="EMBL/GenBank/DDBJ databases">
        <authorList>
            <person name="Florea S."/>
            <person name="Webb J.S."/>
            <person name="Jaromczyk J."/>
            <person name="Schardl C.L."/>
        </authorList>
    </citation>
    <scope>NUCLEOTIDE SEQUENCE [LARGE SCALE GENOMIC DNA]</scope>
    <source>
        <strain evidence="4">Z6</strain>
    </source>
</reference>
<dbReference type="RefSeq" id="WP_068716620.1">
    <property type="nucleotide sequence ID" value="NZ_LWDV01000008.1"/>
</dbReference>
<dbReference type="Proteomes" id="UP000093514">
    <property type="component" value="Unassembled WGS sequence"/>
</dbReference>
<accession>A0A1C0A9W3</accession>
<dbReference type="InterPro" id="IPR006668">
    <property type="entry name" value="Mg_transptr_MgtE_intracell_dom"/>
</dbReference>
<evidence type="ECO:0000313" key="4">
    <source>
        <dbReference type="Proteomes" id="UP000093514"/>
    </source>
</evidence>
<evidence type="ECO:0000313" key="3">
    <source>
        <dbReference type="EMBL" id="OCL27087.1"/>
    </source>
</evidence>
<keyword evidence="1" id="KW-0175">Coiled coil</keyword>
<organism evidence="3 4">
    <name type="scientific">Orenia metallireducens</name>
    <dbReference type="NCBI Taxonomy" id="1413210"/>
    <lineage>
        <taxon>Bacteria</taxon>
        <taxon>Bacillati</taxon>
        <taxon>Bacillota</taxon>
        <taxon>Clostridia</taxon>
        <taxon>Halanaerobiales</taxon>
        <taxon>Halobacteroidaceae</taxon>
        <taxon>Orenia</taxon>
    </lineage>
</organism>
<dbReference type="Pfam" id="PF03448">
    <property type="entry name" value="MgtE_N"/>
    <property type="match status" value="1"/>
</dbReference>
<name>A0A1C0A9W3_9FIRM</name>
<keyword evidence="4" id="KW-1185">Reference proteome</keyword>
<evidence type="ECO:0000259" key="2">
    <source>
        <dbReference type="Pfam" id="PF03448"/>
    </source>
</evidence>
<proteinExistence type="predicted"/>
<feature type="coiled-coil region" evidence="1">
    <location>
        <begin position="50"/>
        <end position="119"/>
    </location>
</feature>
<dbReference type="AlphaFoldDB" id="A0A1C0A9W3"/>
<dbReference type="EMBL" id="LWDV01000008">
    <property type="protein sequence ID" value="OCL27087.1"/>
    <property type="molecule type" value="Genomic_DNA"/>
</dbReference>
<gene>
    <name evidence="3" type="ORF">U472_06295</name>
</gene>